<dbReference type="Proteomes" id="UP000324222">
    <property type="component" value="Unassembled WGS sequence"/>
</dbReference>
<gene>
    <name evidence="2" type="ORF">E2C01_012966</name>
</gene>
<evidence type="ECO:0000256" key="1">
    <source>
        <dbReference type="SAM" id="MobiDB-lite"/>
    </source>
</evidence>
<evidence type="ECO:0000313" key="2">
    <source>
        <dbReference type="EMBL" id="MPC20036.1"/>
    </source>
</evidence>
<dbReference type="EMBL" id="VSRR010000827">
    <property type="protein sequence ID" value="MPC20036.1"/>
    <property type="molecule type" value="Genomic_DNA"/>
</dbReference>
<reference evidence="2 3" key="1">
    <citation type="submission" date="2019-05" db="EMBL/GenBank/DDBJ databases">
        <title>Another draft genome of Portunus trituberculatus and its Hox gene families provides insights of decapod evolution.</title>
        <authorList>
            <person name="Jeong J.-H."/>
            <person name="Song I."/>
            <person name="Kim S."/>
            <person name="Choi T."/>
            <person name="Kim D."/>
            <person name="Ryu S."/>
            <person name="Kim W."/>
        </authorList>
    </citation>
    <scope>NUCLEOTIDE SEQUENCE [LARGE SCALE GENOMIC DNA]</scope>
    <source>
        <tissue evidence="2">Muscle</tissue>
    </source>
</reference>
<name>A0A5B7DG03_PORTR</name>
<proteinExistence type="predicted"/>
<organism evidence="2 3">
    <name type="scientific">Portunus trituberculatus</name>
    <name type="common">Swimming crab</name>
    <name type="synonym">Neptunus trituberculatus</name>
    <dbReference type="NCBI Taxonomy" id="210409"/>
    <lineage>
        <taxon>Eukaryota</taxon>
        <taxon>Metazoa</taxon>
        <taxon>Ecdysozoa</taxon>
        <taxon>Arthropoda</taxon>
        <taxon>Crustacea</taxon>
        <taxon>Multicrustacea</taxon>
        <taxon>Malacostraca</taxon>
        <taxon>Eumalacostraca</taxon>
        <taxon>Eucarida</taxon>
        <taxon>Decapoda</taxon>
        <taxon>Pleocyemata</taxon>
        <taxon>Brachyura</taxon>
        <taxon>Eubrachyura</taxon>
        <taxon>Portunoidea</taxon>
        <taxon>Portunidae</taxon>
        <taxon>Portuninae</taxon>
        <taxon>Portunus</taxon>
    </lineage>
</organism>
<sequence length="174" mass="18953">MARTFFTLGDGMRGMMSCVGLVRSTPRISSPRESSSTSSLSAKRSNTTALKQDFAKPTNASHVVWAETHDVRAVALAGPIEAQQTQSNFPQTQMAKHNYHFLTVGLIAAIWTVELLVTHLVHCQAGGEATTRCAAYSVSTQSLKGTVKKSGVFLTISHQDNNFCHLYFAQMLSM</sequence>
<protein>
    <submittedName>
        <fullName evidence="2">Uncharacterized protein</fullName>
    </submittedName>
</protein>
<accession>A0A5B7DG03</accession>
<comment type="caution">
    <text evidence="2">The sequence shown here is derived from an EMBL/GenBank/DDBJ whole genome shotgun (WGS) entry which is preliminary data.</text>
</comment>
<dbReference type="AlphaFoldDB" id="A0A5B7DG03"/>
<evidence type="ECO:0000313" key="3">
    <source>
        <dbReference type="Proteomes" id="UP000324222"/>
    </source>
</evidence>
<keyword evidence="3" id="KW-1185">Reference proteome</keyword>
<feature type="region of interest" description="Disordered" evidence="1">
    <location>
        <begin position="25"/>
        <end position="44"/>
    </location>
</feature>